<dbReference type="Pfam" id="PF07224">
    <property type="entry name" value="Chlorophyllase"/>
    <property type="match status" value="1"/>
</dbReference>
<comment type="caution">
    <text evidence="1">The sequence shown here is derived from an EMBL/GenBank/DDBJ whole genome shotgun (WGS) entry which is preliminary data.</text>
</comment>
<proteinExistence type="predicted"/>
<evidence type="ECO:0008006" key="3">
    <source>
        <dbReference type="Google" id="ProtNLM"/>
    </source>
</evidence>
<dbReference type="InterPro" id="IPR029058">
    <property type="entry name" value="AB_hydrolase_fold"/>
</dbReference>
<dbReference type="GO" id="GO:0015996">
    <property type="term" value="P:chlorophyll catabolic process"/>
    <property type="evidence" value="ECO:0007669"/>
    <property type="project" value="UniProtKB-UniPathway"/>
</dbReference>
<evidence type="ECO:0000313" key="1">
    <source>
        <dbReference type="EMBL" id="KAF9618581.1"/>
    </source>
</evidence>
<dbReference type="GO" id="GO:0047746">
    <property type="term" value="F:chlorophyllase activity"/>
    <property type="evidence" value="ECO:0007669"/>
    <property type="project" value="TreeGrafter"/>
</dbReference>
<reference evidence="1 2" key="1">
    <citation type="submission" date="2020-10" db="EMBL/GenBank/DDBJ databases">
        <title>The Coptis chinensis genome and diversification of protoberbering-type alkaloids.</title>
        <authorList>
            <person name="Wang B."/>
            <person name="Shu S."/>
            <person name="Song C."/>
            <person name="Liu Y."/>
        </authorList>
    </citation>
    <scope>NUCLEOTIDE SEQUENCE [LARGE SCALE GENOMIC DNA]</scope>
    <source>
        <strain evidence="1">HL-2020</strain>
        <tissue evidence="1">Leaf</tissue>
    </source>
</reference>
<evidence type="ECO:0000313" key="2">
    <source>
        <dbReference type="Proteomes" id="UP000631114"/>
    </source>
</evidence>
<dbReference type="InterPro" id="IPR017395">
    <property type="entry name" value="Chlorophyllase-like"/>
</dbReference>
<organism evidence="1 2">
    <name type="scientific">Coptis chinensis</name>
    <dbReference type="NCBI Taxonomy" id="261450"/>
    <lineage>
        <taxon>Eukaryota</taxon>
        <taxon>Viridiplantae</taxon>
        <taxon>Streptophyta</taxon>
        <taxon>Embryophyta</taxon>
        <taxon>Tracheophyta</taxon>
        <taxon>Spermatophyta</taxon>
        <taxon>Magnoliopsida</taxon>
        <taxon>Ranunculales</taxon>
        <taxon>Ranunculaceae</taxon>
        <taxon>Coptidoideae</taxon>
        <taxon>Coptis</taxon>
    </lineage>
</organism>
<dbReference type="UniPathway" id="UPA00674"/>
<dbReference type="EMBL" id="JADFTS010000002">
    <property type="protein sequence ID" value="KAF9618581.1"/>
    <property type="molecule type" value="Genomic_DNA"/>
</dbReference>
<dbReference type="PANTHER" id="PTHR33428:SF10">
    <property type="entry name" value="CHLOROPHYLLASE-1"/>
    <property type="match status" value="1"/>
</dbReference>
<sequence length="328" mass="35498">IRTRTMATILANKPTVELTSKTSVFEVGIFDLAQQQVETSQPSSPPKQLLIIAPTAQGEYPVIVFLHGTSLSTSFYSQLLQHIASHGYIVVAPQLYPVFPPSCCSCYKEMKFTAEVTDWLPKGLQSVLHENVKANLLKLVLIGHSRGGMTAFSLALDRGGTWRKFSVLIGLDPVAGNELIGQIKPEILNKCPSSLNFGIPVMVIGTGLGEVKFGGLGPACAPVGLNHKEFYYESQPPCYHFVTKDYGHMDMLDDKLNCSGKLAACLCKAGKGTKDTMRKCVGGLVVAFLENYLDGKTGDLEAILQNPDIAPTTLSPVEYISEVLKSST</sequence>
<name>A0A835MCC8_9MAGN</name>
<gene>
    <name evidence="1" type="ORF">IFM89_002276</name>
</gene>
<dbReference type="PANTHER" id="PTHR33428">
    <property type="entry name" value="CHLOROPHYLLASE-2, CHLOROPLASTIC"/>
    <property type="match status" value="1"/>
</dbReference>
<dbReference type="Proteomes" id="UP000631114">
    <property type="component" value="Unassembled WGS sequence"/>
</dbReference>
<dbReference type="SUPFAM" id="SSF53474">
    <property type="entry name" value="alpha/beta-Hydrolases"/>
    <property type="match status" value="1"/>
</dbReference>
<protein>
    <recommendedName>
        <fullName evidence="3">Chlorophyllase</fullName>
    </recommendedName>
</protein>
<feature type="non-terminal residue" evidence="1">
    <location>
        <position position="1"/>
    </location>
</feature>
<accession>A0A835MCC8</accession>
<keyword evidence="2" id="KW-1185">Reference proteome</keyword>
<dbReference type="Gene3D" id="3.40.50.1820">
    <property type="entry name" value="alpha/beta hydrolase"/>
    <property type="match status" value="2"/>
</dbReference>
<dbReference type="OrthoDB" id="2093222at2759"/>
<dbReference type="AlphaFoldDB" id="A0A835MCC8"/>